<gene>
    <name evidence="2" type="ORF">AVDCRST_MAG89-2871</name>
</gene>
<dbReference type="AlphaFoldDB" id="A0A6J4M4R8"/>
<evidence type="ECO:0000256" key="1">
    <source>
        <dbReference type="SAM" id="Phobius"/>
    </source>
</evidence>
<evidence type="ECO:0000313" key="2">
    <source>
        <dbReference type="EMBL" id="CAA9346108.1"/>
    </source>
</evidence>
<name>A0A6J4M4R8_9BACT</name>
<accession>A0A6J4M4R8</accession>
<keyword evidence="1" id="KW-0812">Transmembrane</keyword>
<feature type="transmembrane region" description="Helical" evidence="1">
    <location>
        <begin position="15"/>
        <end position="36"/>
    </location>
</feature>
<keyword evidence="1" id="KW-0472">Membrane</keyword>
<protein>
    <recommendedName>
        <fullName evidence="3">Type 4 fimbrial biogenesis protein PilX N-terminal domain-containing protein</fullName>
    </recommendedName>
</protein>
<feature type="non-terminal residue" evidence="2">
    <location>
        <position position="242"/>
    </location>
</feature>
<proteinExistence type="predicted"/>
<keyword evidence="1" id="KW-1133">Transmembrane helix</keyword>
<dbReference type="EMBL" id="CADCTV010000599">
    <property type="protein sequence ID" value="CAA9346108.1"/>
    <property type="molecule type" value="Genomic_DNA"/>
</dbReference>
<organism evidence="2">
    <name type="scientific">uncultured Gemmatimonadota bacterium</name>
    <dbReference type="NCBI Taxonomy" id="203437"/>
    <lineage>
        <taxon>Bacteria</taxon>
        <taxon>Pseudomonadati</taxon>
        <taxon>Gemmatimonadota</taxon>
        <taxon>environmental samples</taxon>
    </lineage>
</organism>
<evidence type="ECO:0008006" key="3">
    <source>
        <dbReference type="Google" id="ProtNLM"/>
    </source>
</evidence>
<sequence length="242" mass="25461">MQHEFFRRARDRSGAALPVALMGLVAITLLVTAALFTSSTEYAISGAHRLAASSLYSADAALEQYLANQVGTNANAWLTVTNAGAVQGPDGTAYTVQVDKLRDSIVIKSDPMKRFETYSLLVQPAGGRGRGVGAFIRVERQADRLGTKINAGATSGGDLKVSGNATISDGRSGTNYCNAADNQSDYAVQVTAGASIDLGNNATKNLEGVADTADYSKEFLEENVLGTGMTVRELAENAQIQF</sequence>
<reference evidence="2" key="1">
    <citation type="submission" date="2020-02" db="EMBL/GenBank/DDBJ databases">
        <authorList>
            <person name="Meier V. D."/>
        </authorList>
    </citation>
    <scope>NUCLEOTIDE SEQUENCE</scope>
    <source>
        <strain evidence="2">AVDCRST_MAG89</strain>
    </source>
</reference>